<dbReference type="RefSeq" id="WP_145432330.1">
    <property type="nucleotide sequence ID" value="NZ_CP036339.1"/>
</dbReference>
<dbReference type="AlphaFoldDB" id="A0A517TWP6"/>
<proteinExistence type="predicted"/>
<organism evidence="1 2">
    <name type="scientific">Lacipirellula limnantheis</name>
    <dbReference type="NCBI Taxonomy" id="2528024"/>
    <lineage>
        <taxon>Bacteria</taxon>
        <taxon>Pseudomonadati</taxon>
        <taxon>Planctomycetota</taxon>
        <taxon>Planctomycetia</taxon>
        <taxon>Pirellulales</taxon>
        <taxon>Lacipirellulaceae</taxon>
        <taxon>Lacipirellula</taxon>
    </lineage>
</organism>
<dbReference type="EMBL" id="CP036339">
    <property type="protein sequence ID" value="QDT72798.1"/>
    <property type="molecule type" value="Genomic_DNA"/>
</dbReference>
<evidence type="ECO:0000313" key="2">
    <source>
        <dbReference type="Proteomes" id="UP000317909"/>
    </source>
</evidence>
<evidence type="ECO:0008006" key="3">
    <source>
        <dbReference type="Google" id="ProtNLM"/>
    </source>
</evidence>
<evidence type="ECO:0000313" key="1">
    <source>
        <dbReference type="EMBL" id="QDT72798.1"/>
    </source>
</evidence>
<dbReference type="KEGG" id="llh:I41_19820"/>
<dbReference type="Proteomes" id="UP000317909">
    <property type="component" value="Chromosome"/>
</dbReference>
<gene>
    <name evidence="1" type="ORF">I41_19820</name>
</gene>
<protein>
    <recommendedName>
        <fullName evidence="3">DUF892 family protein</fullName>
    </recommendedName>
</protein>
<reference evidence="1 2" key="1">
    <citation type="submission" date="2019-02" db="EMBL/GenBank/DDBJ databases">
        <title>Deep-cultivation of Planctomycetes and their phenomic and genomic characterization uncovers novel biology.</title>
        <authorList>
            <person name="Wiegand S."/>
            <person name="Jogler M."/>
            <person name="Boedeker C."/>
            <person name="Pinto D."/>
            <person name="Vollmers J."/>
            <person name="Rivas-Marin E."/>
            <person name="Kohn T."/>
            <person name="Peeters S.H."/>
            <person name="Heuer A."/>
            <person name="Rast P."/>
            <person name="Oberbeckmann S."/>
            <person name="Bunk B."/>
            <person name="Jeske O."/>
            <person name="Meyerdierks A."/>
            <person name="Storesund J.E."/>
            <person name="Kallscheuer N."/>
            <person name="Luecker S."/>
            <person name="Lage O.M."/>
            <person name="Pohl T."/>
            <person name="Merkel B.J."/>
            <person name="Hornburger P."/>
            <person name="Mueller R.-W."/>
            <person name="Bruemmer F."/>
            <person name="Labrenz M."/>
            <person name="Spormann A.M."/>
            <person name="Op den Camp H."/>
            <person name="Overmann J."/>
            <person name="Amann R."/>
            <person name="Jetten M.S.M."/>
            <person name="Mascher T."/>
            <person name="Medema M.H."/>
            <person name="Devos D.P."/>
            <person name="Kaster A.-K."/>
            <person name="Ovreas L."/>
            <person name="Rohde M."/>
            <person name="Galperin M.Y."/>
            <person name="Jogler C."/>
        </authorList>
    </citation>
    <scope>NUCLEOTIDE SEQUENCE [LARGE SCALE GENOMIC DNA]</scope>
    <source>
        <strain evidence="1 2">I41</strain>
    </source>
</reference>
<dbReference type="OrthoDB" id="282205at2"/>
<name>A0A517TWP6_9BACT</name>
<keyword evidence="2" id="KW-1185">Reference proteome</keyword>
<sequence length="145" mass="16450">MKADVIHWLNRLLAIHCRSFPQYMRWARPHVPRGRGQEIEALEAIALDQDIMSERISRMVVDADALPRTGEFPMEFTDLHDLDIDYVILTAVRYQEQDVAAIEHLVERLHTAPAARALAEESLGMAKGHLDTLREQAQSIAALKA</sequence>
<accession>A0A517TWP6</accession>